<accession>A0A8H6X9J1</accession>
<evidence type="ECO:0000256" key="4">
    <source>
        <dbReference type="SAM" id="MobiDB-lite"/>
    </source>
</evidence>
<dbReference type="OrthoDB" id="3029983at2759"/>
<keyword evidence="2" id="KW-0863">Zinc-finger</keyword>
<evidence type="ECO:0000313" key="6">
    <source>
        <dbReference type="EMBL" id="KAF7337155.1"/>
    </source>
</evidence>
<reference evidence="6" key="1">
    <citation type="submission" date="2020-05" db="EMBL/GenBank/DDBJ databases">
        <title>Mycena genomes resolve the evolution of fungal bioluminescence.</title>
        <authorList>
            <person name="Tsai I.J."/>
        </authorList>
    </citation>
    <scope>NUCLEOTIDE SEQUENCE</scope>
    <source>
        <strain evidence="6">CCC161011</strain>
    </source>
</reference>
<name>A0A8H6X9J1_9AGAR</name>
<protein>
    <recommendedName>
        <fullName evidence="5">MYND-type domain-containing protein</fullName>
    </recommendedName>
</protein>
<evidence type="ECO:0000259" key="5">
    <source>
        <dbReference type="Pfam" id="PF01753"/>
    </source>
</evidence>
<comment type="caution">
    <text evidence="6">The sequence shown here is derived from an EMBL/GenBank/DDBJ whole genome shotgun (WGS) entry which is preliminary data.</text>
</comment>
<keyword evidence="3" id="KW-0862">Zinc</keyword>
<dbReference type="InterPro" id="IPR002893">
    <property type="entry name" value="Znf_MYND"/>
</dbReference>
<dbReference type="Proteomes" id="UP000620124">
    <property type="component" value="Unassembled WGS sequence"/>
</dbReference>
<evidence type="ECO:0000256" key="3">
    <source>
        <dbReference type="ARBA" id="ARBA00022833"/>
    </source>
</evidence>
<dbReference type="Pfam" id="PF01753">
    <property type="entry name" value="zf-MYND"/>
    <property type="match status" value="1"/>
</dbReference>
<feature type="domain" description="MYND-type" evidence="5">
    <location>
        <begin position="136"/>
        <end position="157"/>
    </location>
</feature>
<evidence type="ECO:0000256" key="1">
    <source>
        <dbReference type="ARBA" id="ARBA00022723"/>
    </source>
</evidence>
<keyword evidence="1" id="KW-0479">Metal-binding</keyword>
<proteinExistence type="predicted"/>
<gene>
    <name evidence="6" type="ORF">MVEN_02153500</name>
</gene>
<dbReference type="AlphaFoldDB" id="A0A8H6X9J1"/>
<evidence type="ECO:0000256" key="2">
    <source>
        <dbReference type="ARBA" id="ARBA00022771"/>
    </source>
</evidence>
<keyword evidence="7" id="KW-1185">Reference proteome</keyword>
<organism evidence="6 7">
    <name type="scientific">Mycena venus</name>
    <dbReference type="NCBI Taxonomy" id="2733690"/>
    <lineage>
        <taxon>Eukaryota</taxon>
        <taxon>Fungi</taxon>
        <taxon>Dikarya</taxon>
        <taxon>Basidiomycota</taxon>
        <taxon>Agaricomycotina</taxon>
        <taxon>Agaricomycetes</taxon>
        <taxon>Agaricomycetidae</taxon>
        <taxon>Agaricales</taxon>
        <taxon>Marasmiineae</taxon>
        <taxon>Mycenaceae</taxon>
        <taxon>Mycena</taxon>
    </lineage>
</organism>
<sequence length="187" mass="21765">MLAARLGLTSTRFERHPTATARKPPRRPNRLQDRSNLPPDAHEYKSHIQPLSNDLLEKLKDWLRTSAQLSLDVIRPNGTPSSSNYRYHEKIFYNIVTVLNILDGQLKSEAMQLSLTRREVFDRYASKHEGKMTTRFECARCQTVAYCCKVHQKEDWRGKSSFVFLPALRNNSNLLPGHKKRCFETTY</sequence>
<evidence type="ECO:0000313" key="7">
    <source>
        <dbReference type="Proteomes" id="UP000620124"/>
    </source>
</evidence>
<dbReference type="GO" id="GO:0008270">
    <property type="term" value="F:zinc ion binding"/>
    <property type="evidence" value="ECO:0007669"/>
    <property type="project" value="UniProtKB-KW"/>
</dbReference>
<dbReference type="SUPFAM" id="SSF144232">
    <property type="entry name" value="HIT/MYND zinc finger-like"/>
    <property type="match status" value="1"/>
</dbReference>
<dbReference type="Gene3D" id="6.10.140.2220">
    <property type="match status" value="1"/>
</dbReference>
<dbReference type="EMBL" id="JACAZI010000022">
    <property type="protein sequence ID" value="KAF7337155.1"/>
    <property type="molecule type" value="Genomic_DNA"/>
</dbReference>
<feature type="region of interest" description="Disordered" evidence="4">
    <location>
        <begin position="1"/>
        <end position="45"/>
    </location>
</feature>